<gene>
    <name evidence="1" type="ORF">FWK35_00016995</name>
</gene>
<accession>A0A6G0WT63</accession>
<reference evidence="1 2" key="1">
    <citation type="submission" date="2019-08" db="EMBL/GenBank/DDBJ databases">
        <title>Whole genome of Aphis craccivora.</title>
        <authorList>
            <person name="Voronova N.V."/>
            <person name="Shulinski R.S."/>
            <person name="Bandarenka Y.V."/>
            <person name="Zhorov D.G."/>
            <person name="Warner D."/>
        </authorList>
    </citation>
    <scope>NUCLEOTIDE SEQUENCE [LARGE SCALE GENOMIC DNA]</scope>
    <source>
        <strain evidence="1">180601</strain>
        <tissue evidence="1">Whole Body</tissue>
    </source>
</reference>
<evidence type="ECO:0000313" key="2">
    <source>
        <dbReference type="Proteomes" id="UP000478052"/>
    </source>
</evidence>
<organism evidence="1 2">
    <name type="scientific">Aphis craccivora</name>
    <name type="common">Cowpea aphid</name>
    <dbReference type="NCBI Taxonomy" id="307492"/>
    <lineage>
        <taxon>Eukaryota</taxon>
        <taxon>Metazoa</taxon>
        <taxon>Ecdysozoa</taxon>
        <taxon>Arthropoda</taxon>
        <taxon>Hexapoda</taxon>
        <taxon>Insecta</taxon>
        <taxon>Pterygota</taxon>
        <taxon>Neoptera</taxon>
        <taxon>Paraneoptera</taxon>
        <taxon>Hemiptera</taxon>
        <taxon>Sternorrhyncha</taxon>
        <taxon>Aphidomorpha</taxon>
        <taxon>Aphidoidea</taxon>
        <taxon>Aphididae</taxon>
        <taxon>Aphidini</taxon>
        <taxon>Aphis</taxon>
        <taxon>Aphis</taxon>
    </lineage>
</organism>
<dbReference type="EMBL" id="VUJU01008448">
    <property type="protein sequence ID" value="KAF0730679.1"/>
    <property type="molecule type" value="Genomic_DNA"/>
</dbReference>
<proteinExistence type="predicted"/>
<sequence>MKCFICELNVPSLPSLVYHYKIIHLLGSFNSYTCFKKHILNKHVNSVEVNLSETTLSRSDTINYNSISSTKLNEETFETNNCIEELHLGAVKFCLKLHNNNNICKSDVQNIQSDIENIILNPIIKLLMGIIQKETEYLLNNWLKINEFISYQYKQYTINNEVNLISKMDKQHIMKNLLGEFVVERKNNSISK</sequence>
<keyword evidence="2" id="KW-1185">Reference proteome</keyword>
<dbReference type="AlphaFoldDB" id="A0A6G0WT63"/>
<dbReference type="Proteomes" id="UP000478052">
    <property type="component" value="Unassembled WGS sequence"/>
</dbReference>
<name>A0A6G0WT63_APHCR</name>
<comment type="caution">
    <text evidence="1">The sequence shown here is derived from an EMBL/GenBank/DDBJ whole genome shotgun (WGS) entry which is preliminary data.</text>
</comment>
<evidence type="ECO:0000313" key="1">
    <source>
        <dbReference type="EMBL" id="KAF0730679.1"/>
    </source>
</evidence>
<protein>
    <submittedName>
        <fullName evidence="1">C2H2-type domain-containing protein</fullName>
    </submittedName>
</protein>